<gene>
    <name evidence="3" type="ORF">AOCH_004391</name>
</gene>
<dbReference type="Proteomes" id="UP000034947">
    <property type="component" value="Unassembled WGS sequence"/>
</dbReference>
<evidence type="ECO:0008006" key="5">
    <source>
        <dbReference type="Google" id="ProtNLM"/>
    </source>
</evidence>
<dbReference type="Pfam" id="PF06825">
    <property type="entry name" value="HSBP1"/>
    <property type="match status" value="1"/>
</dbReference>
<reference evidence="3 4" key="1">
    <citation type="submission" date="2015-02" db="EMBL/GenBank/DDBJ databases">
        <title>Draft Genome Sequences of Two Closely-Related Aflatoxigenic Aspergillus Species Obtained from the Cote d'Ivoire.</title>
        <authorList>
            <person name="Moore G.G."/>
            <person name="Beltz S.B."/>
            <person name="Mack B.M."/>
        </authorList>
    </citation>
    <scope>NUCLEOTIDE SEQUENCE [LARGE SCALE GENOMIC DNA]</scope>
    <source>
        <strain evidence="3 4">SRRC1432</strain>
    </source>
</reference>
<comment type="caution">
    <text evidence="3">The sequence shown here is derived from an EMBL/GenBank/DDBJ whole genome shotgun (WGS) entry which is preliminary data.</text>
</comment>
<protein>
    <recommendedName>
        <fullName evidence="5">Heat shock factor binding protein</fullName>
    </recommendedName>
</protein>
<name>A0A0F8UYD9_9EURO</name>
<evidence type="ECO:0000313" key="3">
    <source>
        <dbReference type="EMBL" id="KKK24523.1"/>
    </source>
</evidence>
<dbReference type="InterPro" id="IPR009643">
    <property type="entry name" value="HS1-bd"/>
</dbReference>
<evidence type="ECO:0000256" key="1">
    <source>
        <dbReference type="ARBA" id="ARBA00006349"/>
    </source>
</evidence>
<proteinExistence type="inferred from homology"/>
<organism evidence="3 4">
    <name type="scientific">Aspergillus ochraceoroseus</name>
    <dbReference type="NCBI Taxonomy" id="138278"/>
    <lineage>
        <taxon>Eukaryota</taxon>
        <taxon>Fungi</taxon>
        <taxon>Dikarya</taxon>
        <taxon>Ascomycota</taxon>
        <taxon>Pezizomycotina</taxon>
        <taxon>Eurotiomycetes</taxon>
        <taxon>Eurotiomycetidae</taxon>
        <taxon>Eurotiales</taxon>
        <taxon>Aspergillaceae</taxon>
        <taxon>Aspergillus</taxon>
        <taxon>Aspergillus subgen. Nidulantes</taxon>
    </lineage>
</organism>
<comment type="similarity">
    <text evidence="1">Belongs to the HSBP1 family.</text>
</comment>
<dbReference type="GO" id="GO:0003714">
    <property type="term" value="F:transcription corepressor activity"/>
    <property type="evidence" value="ECO:0007669"/>
    <property type="project" value="InterPro"/>
</dbReference>
<sequence length="96" mass="9943">MPDNTEETAPSDSITPPISQQTSDAQGEFAAAVDELLDQLQHKFDTVSREMSGKLDDMTRRLDELEASLSTAGDPGTPATVTATATTAAGGTGSSK</sequence>
<feature type="compositionally biased region" description="Polar residues" evidence="2">
    <location>
        <begin position="7"/>
        <end position="25"/>
    </location>
</feature>
<feature type="compositionally biased region" description="Low complexity" evidence="2">
    <location>
        <begin position="71"/>
        <end position="89"/>
    </location>
</feature>
<dbReference type="EMBL" id="JYKN01000406">
    <property type="protein sequence ID" value="KKK24523.1"/>
    <property type="molecule type" value="Genomic_DNA"/>
</dbReference>
<evidence type="ECO:0000256" key="2">
    <source>
        <dbReference type="SAM" id="MobiDB-lite"/>
    </source>
</evidence>
<dbReference type="Gene3D" id="1.20.5.430">
    <property type="match status" value="1"/>
</dbReference>
<evidence type="ECO:0000313" key="4">
    <source>
        <dbReference type="Proteomes" id="UP000034947"/>
    </source>
</evidence>
<dbReference type="AlphaFoldDB" id="A0A0F8UYD9"/>
<feature type="region of interest" description="Disordered" evidence="2">
    <location>
        <begin position="69"/>
        <end position="96"/>
    </location>
</feature>
<feature type="region of interest" description="Disordered" evidence="2">
    <location>
        <begin position="1"/>
        <end position="27"/>
    </location>
</feature>
<dbReference type="VEuPathDB" id="FungiDB:P175DRAFT_0409186"/>
<accession>A0A0F8UYD9</accession>
<keyword evidence="4" id="KW-1185">Reference proteome</keyword>
<dbReference type="OrthoDB" id="4159489at2759"/>